<dbReference type="EMBL" id="JACGCM010002788">
    <property type="protein sequence ID" value="KAF6135348.1"/>
    <property type="molecule type" value="Genomic_DNA"/>
</dbReference>
<evidence type="ECO:0000259" key="2">
    <source>
        <dbReference type="Pfam" id="PF25104"/>
    </source>
</evidence>
<dbReference type="PANTHER" id="PTHR36786">
    <property type="entry name" value="2-ISOPROPYLMALATE SYNTHASE"/>
    <property type="match status" value="1"/>
</dbReference>
<dbReference type="Proteomes" id="UP000541444">
    <property type="component" value="Unassembled WGS sequence"/>
</dbReference>
<gene>
    <name evidence="3" type="ORF">GIB67_027222</name>
</gene>
<sequence>MDIVVNTSGRLSPTRKAFGGIIRLKNGIPVLAFNGLANHLSSIGEIALYVVCEGIKAATSLVSRDMNDAVLEVLAAHFLLLVSDESSFEKFLNKLFRWHREETLFDGLSLTADMQLIGNSVLLSAPQGNISLQVTKLSDPWHHPVSETKSDLMDASVLCVKQNEHINEDCHRDEIVSFVNFIISRTLYSGQGSTLLTNSGEVTQEDIVLLASMIDLMSSSLLQTVRSGCQNTLNENSCFKEYEFIIGIISCFRQFSVSPPIRKLLSCAAKHKESKLMLIHFVDLLLYSFAKGLEVLRNVCIFMIMTVMNLFIFEEGRKSRDSGNYDRDGVGNASCSRYNGIPSTYFVFIFVAYRFSYVW</sequence>
<feature type="domain" description="DUF7812" evidence="2">
    <location>
        <begin position="129"/>
        <end position="316"/>
    </location>
</feature>
<keyword evidence="1" id="KW-1133">Transmembrane helix</keyword>
<feature type="domain" description="DUF7812" evidence="2">
    <location>
        <begin position="61"/>
        <end position="127"/>
    </location>
</feature>
<dbReference type="InterPro" id="IPR056714">
    <property type="entry name" value="DUF7812"/>
</dbReference>
<organism evidence="3 4">
    <name type="scientific">Kingdonia uniflora</name>
    <dbReference type="NCBI Taxonomy" id="39325"/>
    <lineage>
        <taxon>Eukaryota</taxon>
        <taxon>Viridiplantae</taxon>
        <taxon>Streptophyta</taxon>
        <taxon>Embryophyta</taxon>
        <taxon>Tracheophyta</taxon>
        <taxon>Spermatophyta</taxon>
        <taxon>Magnoliopsida</taxon>
        <taxon>Ranunculales</taxon>
        <taxon>Circaeasteraceae</taxon>
        <taxon>Kingdonia</taxon>
    </lineage>
</organism>
<comment type="caution">
    <text evidence="3">The sequence shown here is derived from an EMBL/GenBank/DDBJ whole genome shotgun (WGS) entry which is preliminary data.</text>
</comment>
<dbReference type="AlphaFoldDB" id="A0A7J7KYD7"/>
<name>A0A7J7KYD7_9MAGN</name>
<keyword evidence="4" id="KW-1185">Reference proteome</keyword>
<accession>A0A7J7KYD7</accession>
<evidence type="ECO:0000256" key="1">
    <source>
        <dbReference type="SAM" id="Phobius"/>
    </source>
</evidence>
<protein>
    <recommendedName>
        <fullName evidence="2">DUF7812 domain-containing protein</fullName>
    </recommendedName>
</protein>
<proteinExistence type="predicted"/>
<reference evidence="3 4" key="1">
    <citation type="journal article" date="2020" name="IScience">
        <title>Genome Sequencing of the Endangered Kingdonia uniflora (Circaeasteraceae, Ranunculales) Reveals Potential Mechanisms of Evolutionary Specialization.</title>
        <authorList>
            <person name="Sun Y."/>
            <person name="Deng T."/>
            <person name="Zhang A."/>
            <person name="Moore M.J."/>
            <person name="Landis J.B."/>
            <person name="Lin N."/>
            <person name="Zhang H."/>
            <person name="Zhang X."/>
            <person name="Huang J."/>
            <person name="Zhang X."/>
            <person name="Sun H."/>
            <person name="Wang H."/>
        </authorList>
    </citation>
    <scope>NUCLEOTIDE SEQUENCE [LARGE SCALE GENOMIC DNA]</scope>
    <source>
        <strain evidence="3">TB1705</strain>
        <tissue evidence="3">Leaf</tissue>
    </source>
</reference>
<dbReference type="Pfam" id="PF25104">
    <property type="entry name" value="DUF7812"/>
    <property type="match status" value="2"/>
</dbReference>
<evidence type="ECO:0000313" key="3">
    <source>
        <dbReference type="EMBL" id="KAF6135348.1"/>
    </source>
</evidence>
<dbReference type="OrthoDB" id="1882119at2759"/>
<keyword evidence="1" id="KW-0812">Transmembrane</keyword>
<feature type="transmembrane region" description="Helical" evidence="1">
    <location>
        <begin position="295"/>
        <end position="313"/>
    </location>
</feature>
<dbReference type="PANTHER" id="PTHR36786:SF1">
    <property type="entry name" value="2-ISOPROPYLMALATE SYNTHASE"/>
    <property type="match status" value="1"/>
</dbReference>
<keyword evidence="1" id="KW-0472">Membrane</keyword>
<evidence type="ECO:0000313" key="4">
    <source>
        <dbReference type="Proteomes" id="UP000541444"/>
    </source>
</evidence>